<dbReference type="EMBL" id="ML738594">
    <property type="protein sequence ID" value="KAE8166402.1"/>
    <property type="molecule type" value="Genomic_DNA"/>
</dbReference>
<keyword evidence="3" id="KW-1185">Reference proteome</keyword>
<gene>
    <name evidence="2" type="ORF">BDV40DRAFT_255549</name>
</gene>
<evidence type="ECO:0000313" key="3">
    <source>
        <dbReference type="Proteomes" id="UP000326950"/>
    </source>
</evidence>
<sequence>MKVRNRLSVQPFFKKPHLHRRVKCHKLHLILHITRIIGEIYIVIIPIMLRKCFIPGTSLRAIYYIKKRAIRHRTLDINSGSFLASELVKTKEIWNLTTVALSL</sequence>
<name>A0A5N6V5Y0_ASPTM</name>
<dbReference type="AlphaFoldDB" id="A0A5N6V5Y0"/>
<evidence type="ECO:0000313" key="2">
    <source>
        <dbReference type="EMBL" id="KAE8166402.1"/>
    </source>
</evidence>
<reference evidence="2 3" key="1">
    <citation type="submission" date="2019-04" db="EMBL/GenBank/DDBJ databases">
        <title>Friends and foes A comparative genomics study of 23 Aspergillus species from section Flavi.</title>
        <authorList>
            <consortium name="DOE Joint Genome Institute"/>
            <person name="Kjaerbolling I."/>
            <person name="Vesth T."/>
            <person name="Frisvad J.C."/>
            <person name="Nybo J.L."/>
            <person name="Theobald S."/>
            <person name="Kildgaard S."/>
            <person name="Isbrandt T."/>
            <person name="Kuo A."/>
            <person name="Sato A."/>
            <person name="Lyhne E.K."/>
            <person name="Kogle M.E."/>
            <person name="Wiebenga A."/>
            <person name="Kun R.S."/>
            <person name="Lubbers R.J."/>
            <person name="Makela M.R."/>
            <person name="Barry K."/>
            <person name="Chovatia M."/>
            <person name="Clum A."/>
            <person name="Daum C."/>
            <person name="Haridas S."/>
            <person name="He G."/>
            <person name="LaButti K."/>
            <person name="Lipzen A."/>
            <person name="Mondo S."/>
            <person name="Riley R."/>
            <person name="Salamov A."/>
            <person name="Simmons B.A."/>
            <person name="Magnuson J.K."/>
            <person name="Henrissat B."/>
            <person name="Mortensen U.H."/>
            <person name="Larsen T.O."/>
            <person name="Devries R.P."/>
            <person name="Grigoriev I.V."/>
            <person name="Machida M."/>
            <person name="Baker S.E."/>
            <person name="Andersen M.R."/>
        </authorList>
    </citation>
    <scope>NUCLEOTIDE SEQUENCE [LARGE SCALE GENOMIC DNA]</scope>
    <source>
        <strain evidence="2 3">CBS 117626</strain>
    </source>
</reference>
<accession>A0A5N6V5Y0</accession>
<dbReference type="Proteomes" id="UP000326950">
    <property type="component" value="Unassembled WGS sequence"/>
</dbReference>
<evidence type="ECO:0000256" key="1">
    <source>
        <dbReference type="SAM" id="Phobius"/>
    </source>
</evidence>
<feature type="transmembrane region" description="Helical" evidence="1">
    <location>
        <begin position="29"/>
        <end position="49"/>
    </location>
</feature>
<organism evidence="2 3">
    <name type="scientific">Aspergillus tamarii</name>
    <dbReference type="NCBI Taxonomy" id="41984"/>
    <lineage>
        <taxon>Eukaryota</taxon>
        <taxon>Fungi</taxon>
        <taxon>Dikarya</taxon>
        <taxon>Ascomycota</taxon>
        <taxon>Pezizomycotina</taxon>
        <taxon>Eurotiomycetes</taxon>
        <taxon>Eurotiomycetidae</taxon>
        <taxon>Eurotiales</taxon>
        <taxon>Aspergillaceae</taxon>
        <taxon>Aspergillus</taxon>
        <taxon>Aspergillus subgen. Circumdati</taxon>
    </lineage>
</organism>
<proteinExistence type="predicted"/>
<keyword evidence="1" id="KW-0472">Membrane</keyword>
<keyword evidence="1" id="KW-0812">Transmembrane</keyword>
<protein>
    <submittedName>
        <fullName evidence="2">Uncharacterized protein</fullName>
    </submittedName>
</protein>
<keyword evidence="1" id="KW-1133">Transmembrane helix</keyword>